<dbReference type="PROSITE" id="PS50943">
    <property type="entry name" value="HTH_CROC1"/>
    <property type="match status" value="1"/>
</dbReference>
<dbReference type="InterPro" id="IPR001387">
    <property type="entry name" value="Cro/C1-type_HTH"/>
</dbReference>
<dbReference type="EMBL" id="CP046884">
    <property type="protein sequence ID" value="QNQ89578.1"/>
    <property type="molecule type" value="Genomic_DNA"/>
</dbReference>
<proteinExistence type="predicted"/>
<reference evidence="2 3" key="1">
    <citation type="submission" date="2019-12" db="EMBL/GenBank/DDBJ databases">
        <title>Corynebacterium sp. nov., isolated from feces of the Anser Albifrons in China.</title>
        <authorList>
            <person name="Liu Q."/>
        </authorList>
    </citation>
    <scope>NUCLEOTIDE SEQUENCE [LARGE SCALE GENOMIC DNA]</scope>
    <source>
        <strain evidence="2 3">4H37-19</strain>
    </source>
</reference>
<dbReference type="InterPro" id="IPR010982">
    <property type="entry name" value="Lambda_DNA-bd_dom_sf"/>
</dbReference>
<feature type="domain" description="HTH cro/C1-type" evidence="1">
    <location>
        <begin position="15"/>
        <end position="68"/>
    </location>
</feature>
<keyword evidence="3" id="KW-1185">Reference proteome</keyword>
<dbReference type="Pfam" id="PF01381">
    <property type="entry name" value="HTH_3"/>
    <property type="match status" value="1"/>
</dbReference>
<evidence type="ECO:0000313" key="3">
    <source>
        <dbReference type="Proteomes" id="UP000516320"/>
    </source>
</evidence>
<evidence type="ECO:0000313" key="2">
    <source>
        <dbReference type="EMBL" id="QNQ89578.1"/>
    </source>
</evidence>
<dbReference type="SUPFAM" id="SSF47413">
    <property type="entry name" value="lambda repressor-like DNA-binding domains"/>
    <property type="match status" value="1"/>
</dbReference>
<protein>
    <submittedName>
        <fullName evidence="2">Helix-turn-helix domain-containing protein</fullName>
    </submittedName>
</protein>
<dbReference type="Gene3D" id="1.10.260.40">
    <property type="entry name" value="lambda repressor-like DNA-binding domains"/>
    <property type="match status" value="1"/>
</dbReference>
<dbReference type="RefSeq" id="WP_187975031.1">
    <property type="nucleotide sequence ID" value="NZ_CP046884.1"/>
</dbReference>
<accession>A0A7H0SM03</accession>
<sequence>MESPSTEGTVFARRLKHSRMDNKLTQARLAAGICSPSAISRWKSGQGIPDAEVIGALADRLEIDPSVLTGRGFDPRFAESSESFAELIHTVFGEGNGAPESHMTQWIGMFKELLSVVDPWNGGADPRRIIDALAVDPLTELTPVTWESAELLEALVALAEDQRLAQVERLSEVLGWTTDAPQVLRRLAVEIAVGMLVLMKMPLAAWEVVSTASLPDITMTTFFLLTLSSKEARDLPPVADHRSSRDTAFSILAELLNLPPENHDLALRAVAIACPQDALVKGIIRQMREEN</sequence>
<dbReference type="SMART" id="SM00530">
    <property type="entry name" value="HTH_XRE"/>
    <property type="match status" value="1"/>
</dbReference>
<organism evidence="2 3">
    <name type="scientific">Corynebacterium poyangense</name>
    <dbReference type="NCBI Taxonomy" id="2684405"/>
    <lineage>
        <taxon>Bacteria</taxon>
        <taxon>Bacillati</taxon>
        <taxon>Actinomycetota</taxon>
        <taxon>Actinomycetes</taxon>
        <taxon>Mycobacteriales</taxon>
        <taxon>Corynebacteriaceae</taxon>
        <taxon>Corynebacterium</taxon>
    </lineage>
</organism>
<name>A0A7H0SM03_9CORY</name>
<dbReference type="KEGG" id="cpoy:GP475_02215"/>
<dbReference type="Proteomes" id="UP000516320">
    <property type="component" value="Chromosome"/>
</dbReference>
<evidence type="ECO:0000259" key="1">
    <source>
        <dbReference type="PROSITE" id="PS50943"/>
    </source>
</evidence>
<gene>
    <name evidence="2" type="ORF">GP475_02215</name>
</gene>
<dbReference type="CDD" id="cd00093">
    <property type="entry name" value="HTH_XRE"/>
    <property type="match status" value="1"/>
</dbReference>
<dbReference type="AlphaFoldDB" id="A0A7H0SM03"/>
<dbReference type="GO" id="GO:0003677">
    <property type="term" value="F:DNA binding"/>
    <property type="evidence" value="ECO:0007669"/>
    <property type="project" value="InterPro"/>
</dbReference>